<accession>A0A397T1Y6</accession>
<keyword evidence="3" id="KW-1185">Reference proteome</keyword>
<comment type="caution">
    <text evidence="2">The sequence shown here is derived from an EMBL/GenBank/DDBJ whole genome shotgun (WGS) entry which is preliminary data.</text>
</comment>
<keyword evidence="1" id="KW-0812">Transmembrane</keyword>
<feature type="transmembrane region" description="Helical" evidence="1">
    <location>
        <begin position="12"/>
        <end position="31"/>
    </location>
</feature>
<name>A0A397T1Y6_9GLOM</name>
<evidence type="ECO:0000313" key="3">
    <source>
        <dbReference type="Proteomes" id="UP000265703"/>
    </source>
</evidence>
<gene>
    <name evidence="2" type="ORF">C1645_825435</name>
</gene>
<dbReference type="OrthoDB" id="78715at2759"/>
<proteinExistence type="predicted"/>
<organism evidence="2 3">
    <name type="scientific">Glomus cerebriforme</name>
    <dbReference type="NCBI Taxonomy" id="658196"/>
    <lineage>
        <taxon>Eukaryota</taxon>
        <taxon>Fungi</taxon>
        <taxon>Fungi incertae sedis</taxon>
        <taxon>Mucoromycota</taxon>
        <taxon>Glomeromycotina</taxon>
        <taxon>Glomeromycetes</taxon>
        <taxon>Glomerales</taxon>
        <taxon>Glomeraceae</taxon>
        <taxon>Glomus</taxon>
    </lineage>
</organism>
<dbReference type="AlphaFoldDB" id="A0A397T1Y6"/>
<sequence length="141" mass="16212">MNASSSTGFYYASGHGPLVIIFGAIIVKNILTLSAKKQEIIDWLNVHDIAFSNELRKLELLELVKINKKKVPFSCIKIAEQYGHEVNLPFLIIVNSNLLKAFGFWKRTLKNVKEYFKSDENIQLLYKEFDTYDSADDDYVT</sequence>
<evidence type="ECO:0000313" key="2">
    <source>
        <dbReference type="EMBL" id="RIA89064.1"/>
    </source>
</evidence>
<dbReference type="Proteomes" id="UP000265703">
    <property type="component" value="Unassembled WGS sequence"/>
</dbReference>
<keyword evidence="1" id="KW-0472">Membrane</keyword>
<reference evidence="2 3" key="1">
    <citation type="submission" date="2018-06" db="EMBL/GenBank/DDBJ databases">
        <title>Comparative genomics reveals the genomic features of Rhizophagus irregularis, R. cerebriforme, R. diaphanum and Gigaspora rosea, and their symbiotic lifestyle signature.</title>
        <authorList>
            <person name="Morin E."/>
            <person name="San Clemente H."/>
            <person name="Chen E.C.H."/>
            <person name="De La Providencia I."/>
            <person name="Hainaut M."/>
            <person name="Kuo A."/>
            <person name="Kohler A."/>
            <person name="Murat C."/>
            <person name="Tang N."/>
            <person name="Roy S."/>
            <person name="Loubradou J."/>
            <person name="Henrissat B."/>
            <person name="Grigoriev I.V."/>
            <person name="Corradi N."/>
            <person name="Roux C."/>
            <person name="Martin F.M."/>
        </authorList>
    </citation>
    <scope>NUCLEOTIDE SEQUENCE [LARGE SCALE GENOMIC DNA]</scope>
    <source>
        <strain evidence="2 3">DAOM 227022</strain>
    </source>
</reference>
<evidence type="ECO:0000256" key="1">
    <source>
        <dbReference type="SAM" id="Phobius"/>
    </source>
</evidence>
<keyword evidence="1" id="KW-1133">Transmembrane helix</keyword>
<protein>
    <submittedName>
        <fullName evidence="2">Uncharacterized protein</fullName>
    </submittedName>
</protein>
<dbReference type="EMBL" id="QKYT01000235">
    <property type="protein sequence ID" value="RIA89064.1"/>
    <property type="molecule type" value="Genomic_DNA"/>
</dbReference>